<dbReference type="PATRIC" id="fig|217031.6.peg.1193"/>
<proteinExistence type="predicted"/>
<evidence type="ECO:0000256" key="1">
    <source>
        <dbReference type="ARBA" id="ARBA00023136"/>
    </source>
</evidence>
<evidence type="ECO:0000313" key="3">
    <source>
        <dbReference type="EMBL" id="OAK73888.1"/>
    </source>
</evidence>
<dbReference type="GO" id="GO:0016020">
    <property type="term" value="C:membrane"/>
    <property type="evidence" value="ECO:0007669"/>
    <property type="project" value="InterPro"/>
</dbReference>
<evidence type="ECO:0000256" key="2">
    <source>
        <dbReference type="SAM" id="MobiDB-lite"/>
    </source>
</evidence>
<sequence length="165" mass="18596">MEFFKQTKNNTENPPVGNSNKLRETFSNDMTANVNLMKTEFHYPTNTALKIRELDLPSYNKKSTLLFVEGTINIDTLETHILKPLLQEGHTSTNVVISSLPKEITENVLTSANTKIITKTKIAAKELLNGNSLLLFENESEAIKQLVLKVVLSHKDVWLTARNSK</sequence>
<dbReference type="Proteomes" id="UP000077881">
    <property type="component" value="Unassembled WGS sequence"/>
</dbReference>
<reference evidence="3 4" key="1">
    <citation type="submission" date="2015-05" db="EMBL/GenBank/DDBJ databases">
        <title>Comparison of genome.</title>
        <authorList>
            <person name="Zheng Z."/>
            <person name="Sun M."/>
        </authorList>
    </citation>
    <scope>NUCLEOTIDE SEQUENCE [LARGE SCALE GENOMIC DNA]</scope>
    <source>
        <strain evidence="3 4">G25-74</strain>
    </source>
</reference>
<dbReference type="RefSeq" id="WP_057988576.1">
    <property type="nucleotide sequence ID" value="NZ_LDJR01000028.1"/>
</dbReference>
<dbReference type="EMBL" id="LDJR01000028">
    <property type="protein sequence ID" value="OAK73888.1"/>
    <property type="molecule type" value="Genomic_DNA"/>
</dbReference>
<accession>A0A178A471</accession>
<gene>
    <name evidence="3" type="ORF">ABB05_05520</name>
</gene>
<dbReference type="InterPro" id="IPR004995">
    <property type="entry name" value="Spore_Ger"/>
</dbReference>
<feature type="region of interest" description="Disordered" evidence="2">
    <location>
        <begin position="1"/>
        <end position="23"/>
    </location>
</feature>
<evidence type="ECO:0000313" key="4">
    <source>
        <dbReference type="Proteomes" id="UP000077881"/>
    </source>
</evidence>
<comment type="caution">
    <text evidence="3">The sequence shown here is derived from an EMBL/GenBank/DDBJ whole genome shotgun (WGS) entry which is preliminary data.</text>
</comment>
<dbReference type="Pfam" id="PF03323">
    <property type="entry name" value="GerA"/>
    <property type="match status" value="1"/>
</dbReference>
<name>A0A178A471_9BACI</name>
<keyword evidence="1" id="KW-0472">Membrane</keyword>
<feature type="compositionally biased region" description="Polar residues" evidence="2">
    <location>
        <begin position="1"/>
        <end position="20"/>
    </location>
</feature>
<organism evidence="3 4">
    <name type="scientific">Lederbergia galactosidilytica</name>
    <dbReference type="NCBI Taxonomy" id="217031"/>
    <lineage>
        <taxon>Bacteria</taxon>
        <taxon>Bacillati</taxon>
        <taxon>Bacillota</taxon>
        <taxon>Bacilli</taxon>
        <taxon>Bacillales</taxon>
        <taxon>Bacillaceae</taxon>
        <taxon>Lederbergia</taxon>
    </lineage>
</organism>
<dbReference type="GO" id="GO:0009847">
    <property type="term" value="P:spore germination"/>
    <property type="evidence" value="ECO:0007669"/>
    <property type="project" value="InterPro"/>
</dbReference>
<keyword evidence="4" id="KW-1185">Reference proteome</keyword>
<protein>
    <submittedName>
        <fullName evidence="3">Uncharacterized protein</fullName>
    </submittedName>
</protein>
<dbReference type="AlphaFoldDB" id="A0A178A471"/>